<evidence type="ECO:0008006" key="4">
    <source>
        <dbReference type="Google" id="ProtNLM"/>
    </source>
</evidence>
<reference evidence="3" key="1">
    <citation type="journal article" date="2014" name="Science">
        <title>The coffee genome provides insight into the convergent evolution of caffeine biosynthesis.</title>
        <authorList>
            <person name="Denoeud F."/>
            <person name="Carretero-Paulet L."/>
            <person name="Dereeper A."/>
            <person name="Droc G."/>
            <person name="Guyot R."/>
            <person name="Pietrella M."/>
            <person name="Zheng C."/>
            <person name="Alberti A."/>
            <person name="Anthony F."/>
            <person name="Aprea G."/>
            <person name="Aury J.M."/>
            <person name="Bento P."/>
            <person name="Bernard M."/>
            <person name="Bocs S."/>
            <person name="Campa C."/>
            <person name="Cenci A."/>
            <person name="Combes M.C."/>
            <person name="Crouzillat D."/>
            <person name="Da Silva C."/>
            <person name="Daddiego L."/>
            <person name="De Bellis F."/>
            <person name="Dussert S."/>
            <person name="Garsmeur O."/>
            <person name="Gayraud T."/>
            <person name="Guignon V."/>
            <person name="Jahn K."/>
            <person name="Jamilloux V."/>
            <person name="Joet T."/>
            <person name="Labadie K."/>
            <person name="Lan T."/>
            <person name="Leclercq J."/>
            <person name="Lepelley M."/>
            <person name="Leroy T."/>
            <person name="Li L.T."/>
            <person name="Librado P."/>
            <person name="Lopez L."/>
            <person name="Munoz A."/>
            <person name="Noel B."/>
            <person name="Pallavicini A."/>
            <person name="Perrotta G."/>
            <person name="Poncet V."/>
            <person name="Pot D."/>
            <person name="Priyono X."/>
            <person name="Rigoreau M."/>
            <person name="Rouard M."/>
            <person name="Rozas J."/>
            <person name="Tranchant-Dubreuil C."/>
            <person name="VanBuren R."/>
            <person name="Zhang Q."/>
            <person name="Andrade A.C."/>
            <person name="Argout X."/>
            <person name="Bertrand B."/>
            <person name="de Kochko A."/>
            <person name="Graziosi G."/>
            <person name="Henry R.J."/>
            <person name="Jayarama X."/>
            <person name="Ming R."/>
            <person name="Nagai C."/>
            <person name="Rounsley S."/>
            <person name="Sankoff D."/>
            <person name="Giuliano G."/>
            <person name="Albert V.A."/>
            <person name="Wincker P."/>
            <person name="Lashermes P."/>
        </authorList>
    </citation>
    <scope>NUCLEOTIDE SEQUENCE [LARGE SCALE GENOMIC DNA]</scope>
    <source>
        <strain evidence="3">cv. DH200-94</strain>
    </source>
</reference>
<proteinExistence type="predicted"/>
<dbReference type="AlphaFoldDB" id="A0A068UHU1"/>
<dbReference type="EMBL" id="HG739111">
    <property type="protein sequence ID" value="CDP07774.1"/>
    <property type="molecule type" value="Genomic_DNA"/>
</dbReference>
<dbReference type="PANTHER" id="PTHR48436">
    <property type="entry name" value="2, PUTATIVE-RELATED"/>
    <property type="match status" value="1"/>
</dbReference>
<dbReference type="Gramene" id="CDP07774">
    <property type="protein sequence ID" value="CDP07774"/>
    <property type="gene ID" value="GSCOC_T00025151001"/>
</dbReference>
<dbReference type="InParanoid" id="A0A068UHU1"/>
<dbReference type="FunCoup" id="A0A068UHU1">
    <property type="interactions" value="46"/>
</dbReference>
<organism evidence="2 3">
    <name type="scientific">Coffea canephora</name>
    <name type="common">Robusta coffee</name>
    <dbReference type="NCBI Taxonomy" id="49390"/>
    <lineage>
        <taxon>Eukaryota</taxon>
        <taxon>Viridiplantae</taxon>
        <taxon>Streptophyta</taxon>
        <taxon>Embryophyta</taxon>
        <taxon>Tracheophyta</taxon>
        <taxon>Spermatophyta</taxon>
        <taxon>Magnoliopsida</taxon>
        <taxon>eudicotyledons</taxon>
        <taxon>Gunneridae</taxon>
        <taxon>Pentapetalae</taxon>
        <taxon>asterids</taxon>
        <taxon>lamiids</taxon>
        <taxon>Gentianales</taxon>
        <taxon>Rubiaceae</taxon>
        <taxon>Ixoroideae</taxon>
        <taxon>Gardenieae complex</taxon>
        <taxon>Bertiereae - Coffeeae clade</taxon>
        <taxon>Coffeeae</taxon>
        <taxon>Coffea</taxon>
    </lineage>
</organism>
<feature type="transmembrane region" description="Helical" evidence="1">
    <location>
        <begin position="162"/>
        <end position="181"/>
    </location>
</feature>
<name>A0A068UHU1_COFCA</name>
<dbReference type="InterPro" id="IPR055276">
    <property type="entry name" value="NHL41-like"/>
</dbReference>
<evidence type="ECO:0000313" key="2">
    <source>
        <dbReference type="EMBL" id="CDP07774.1"/>
    </source>
</evidence>
<sequence>MTIYRTDSEEEALFRSYPCAVYYVQSPSSVSHAYSAEIRNINNESALETFANNPNNASQEAANRLALSRYSSSHGSTNFFLHEKKIPYDHDAQSHGTGVTYNEEINRHEGNMVVVDRLRNGYHIEEDHEYEEDEEYFEEKAEWWRMFSFGGSISGGWKFLQMTWRFILSVVIALVVFYILTKPPAPKMSIKMAGIPQFELVEGVDASGVTTKLLTCNCTVDLVVDNKSKLFGLHIHPPFLAMSFGNLPFALTQAPEFHTGIDDTEMFKLFVGTRNKPMYAAGRSMQDLLESNKGLPLVIRVHLRSGFKVVWGLIKPKFHHEAQCLIILRKAYDKKHRTQEFIGKCAISS</sequence>
<dbReference type="STRING" id="49390.A0A068UHU1"/>
<dbReference type="OMA" id="PKFHHQA"/>
<dbReference type="PhylomeDB" id="A0A068UHU1"/>
<evidence type="ECO:0000313" key="3">
    <source>
        <dbReference type="Proteomes" id="UP000295252"/>
    </source>
</evidence>
<evidence type="ECO:0000256" key="1">
    <source>
        <dbReference type="SAM" id="Phobius"/>
    </source>
</evidence>
<keyword evidence="1" id="KW-1133">Transmembrane helix</keyword>
<keyword evidence="3" id="KW-1185">Reference proteome</keyword>
<dbReference type="PANTHER" id="PTHR48436:SF1">
    <property type="entry name" value="2, PUTATIVE-RELATED"/>
    <property type="match status" value="1"/>
</dbReference>
<keyword evidence="1" id="KW-0812">Transmembrane</keyword>
<gene>
    <name evidence="2" type="ORF">GSCOC_T00025151001</name>
</gene>
<dbReference type="OrthoDB" id="777193at2759"/>
<keyword evidence="1" id="KW-0472">Membrane</keyword>
<dbReference type="Proteomes" id="UP000295252">
    <property type="component" value="Chromosome IV"/>
</dbReference>
<accession>A0A068UHU1</accession>
<protein>
    <recommendedName>
        <fullName evidence="4">Late embryogenesis abundant protein LEA-2 subgroup domain-containing protein</fullName>
    </recommendedName>
</protein>